<evidence type="ECO:0000259" key="1">
    <source>
        <dbReference type="Pfam" id="PF00549"/>
    </source>
</evidence>
<dbReference type="NCBIfam" id="NF004760">
    <property type="entry name" value="PRK06091.1"/>
    <property type="match status" value="1"/>
</dbReference>
<dbReference type="SUPFAM" id="SSF52210">
    <property type="entry name" value="Succinyl-CoA synthetase domains"/>
    <property type="match status" value="2"/>
</dbReference>
<evidence type="ECO:0000313" key="3">
    <source>
        <dbReference type="EMBL" id="HGS88582.1"/>
    </source>
</evidence>
<dbReference type="GO" id="GO:0004776">
    <property type="term" value="F:succinate-CoA ligase (GDP-forming) activity"/>
    <property type="evidence" value="ECO:0007669"/>
    <property type="project" value="TreeGrafter"/>
</dbReference>
<dbReference type="Gene3D" id="3.40.50.720">
    <property type="entry name" value="NAD(P)-binding Rossmann-like Domain"/>
    <property type="match status" value="1"/>
</dbReference>
<name>A0A7C4L1G5_9CHLR</name>
<dbReference type="InterPro" id="IPR016102">
    <property type="entry name" value="Succinyl-CoA_synth-like"/>
</dbReference>
<sequence>MSVIKAEVRSGVYYDSAVLMQLQRSLADLPGVEDAGVIMGTPTNKELLARVNLITPEVEQAKENDLVIVVRAGEERAVNDALMRVDELLTARKSSIQQDYRPRSLEGAQGMMPDANWVLISVAGRYAAGVAREALRLNKHVFLFSDNVSVEEEISLKAEAAQKGLLVMGPDCGTAMINGIGLGFANKVRRGPIGVVAAAGTGLQQVASRIDQLGGGMTFGIGTGGRDLSEKVGGVTFLMGLDALSRDPDTKVIVLVSKPPSPKVADEVLRVARKAGKPVVVNFIGRTPISRRVGNLFFASGLDDAAALAVELAKNPPDMGAEPDLPIQRFAAGQKYLRGLFSGGTLAYEAQHLLTEYVPKVYANAPINKENKLKDSLVSVEHTIVDLGEDEFTVGRLHPMMDNELRIRRLMEEADDPEVAVILLDVVIGYGSHPDPASELGPAIAEAKAKAEKAGRYLEVVVVCTGTEDDPQKLSNQIRQLKRGGAWVETSNEAAVRYAGQIIQALNQKAEEARPAVKPVDLEVLKKPVKAFNVGLESFAVNLTAQETPVVHVDWRPPAGGNERLASILERMKKISSD</sequence>
<dbReference type="Pfam" id="PF02629">
    <property type="entry name" value="CoA_binding"/>
    <property type="match status" value="1"/>
</dbReference>
<dbReference type="PANTHER" id="PTHR11117:SF24">
    <property type="entry name" value="PROTEIN FDRA"/>
    <property type="match status" value="1"/>
</dbReference>
<dbReference type="GO" id="GO:0009361">
    <property type="term" value="C:succinate-CoA ligase complex (ADP-forming)"/>
    <property type="evidence" value="ECO:0007669"/>
    <property type="project" value="TreeGrafter"/>
</dbReference>
<accession>A0A7C4L1G5</accession>
<dbReference type="PANTHER" id="PTHR11117">
    <property type="entry name" value="SUCCINYL-COA LIGASE SUBUNIT ALPHA"/>
    <property type="match status" value="1"/>
</dbReference>
<dbReference type="AlphaFoldDB" id="A0A7C4L1G5"/>
<comment type="caution">
    <text evidence="3">The sequence shown here is derived from an EMBL/GenBank/DDBJ whole genome shotgun (WGS) entry which is preliminary data.</text>
</comment>
<dbReference type="InterPro" id="IPR005811">
    <property type="entry name" value="SUCC_ACL_C"/>
</dbReference>
<gene>
    <name evidence="3" type="primary">fdrA</name>
    <name evidence="3" type="ORF">ENT17_13345</name>
</gene>
<dbReference type="Pfam" id="PF00549">
    <property type="entry name" value="Ligase_CoA"/>
    <property type="match status" value="1"/>
</dbReference>
<dbReference type="GO" id="GO:0006099">
    <property type="term" value="P:tricarboxylic acid cycle"/>
    <property type="evidence" value="ECO:0007669"/>
    <property type="project" value="TreeGrafter"/>
</dbReference>
<reference evidence="3" key="1">
    <citation type="journal article" date="2020" name="mSystems">
        <title>Genome- and Community-Level Interaction Insights into Carbon Utilization and Element Cycling Functions of Hydrothermarchaeota in Hydrothermal Sediment.</title>
        <authorList>
            <person name="Zhou Z."/>
            <person name="Liu Y."/>
            <person name="Xu W."/>
            <person name="Pan J."/>
            <person name="Luo Z.H."/>
            <person name="Li M."/>
        </authorList>
    </citation>
    <scope>NUCLEOTIDE SEQUENCE [LARGE SCALE GENOMIC DNA]</scope>
    <source>
        <strain evidence="3">SpSt-556</strain>
    </source>
</reference>
<feature type="domain" description="ATP-citrate synthase/succinyl-CoA ligase C-terminal" evidence="1">
    <location>
        <begin position="340"/>
        <end position="501"/>
    </location>
</feature>
<organism evidence="3">
    <name type="scientific">Bellilinea caldifistulae</name>
    <dbReference type="NCBI Taxonomy" id="360411"/>
    <lineage>
        <taxon>Bacteria</taxon>
        <taxon>Bacillati</taxon>
        <taxon>Chloroflexota</taxon>
        <taxon>Anaerolineae</taxon>
        <taxon>Anaerolineales</taxon>
        <taxon>Anaerolineaceae</taxon>
        <taxon>Bellilinea</taxon>
    </lineage>
</organism>
<dbReference type="GO" id="GO:0004775">
    <property type="term" value="F:succinate-CoA ligase (ADP-forming) activity"/>
    <property type="evidence" value="ECO:0007669"/>
    <property type="project" value="TreeGrafter"/>
</dbReference>
<dbReference type="InterPro" id="IPR003781">
    <property type="entry name" value="CoA-bd"/>
</dbReference>
<dbReference type="EMBL" id="DSXR01000128">
    <property type="protein sequence ID" value="HGS88582.1"/>
    <property type="molecule type" value="Genomic_DNA"/>
</dbReference>
<dbReference type="Gene3D" id="3.40.50.261">
    <property type="entry name" value="Succinyl-CoA synthetase domains"/>
    <property type="match status" value="2"/>
</dbReference>
<proteinExistence type="predicted"/>
<protein>
    <submittedName>
        <fullName evidence="3">Acyl-CoA synthetase FdrA</fullName>
    </submittedName>
</protein>
<feature type="domain" description="CoA-binding" evidence="2">
    <location>
        <begin position="193"/>
        <end position="283"/>
    </location>
</feature>
<evidence type="ECO:0000259" key="2">
    <source>
        <dbReference type="Pfam" id="PF02629"/>
    </source>
</evidence>
<dbReference type="GO" id="GO:0005829">
    <property type="term" value="C:cytosol"/>
    <property type="evidence" value="ECO:0007669"/>
    <property type="project" value="TreeGrafter"/>
</dbReference>